<dbReference type="Proteomes" id="UP000791080">
    <property type="component" value="Unassembled WGS sequence"/>
</dbReference>
<comment type="caution">
    <text evidence="2">The sequence shown here is derived from an EMBL/GenBank/DDBJ whole genome shotgun (WGS) entry which is preliminary data.</text>
</comment>
<evidence type="ECO:0000313" key="3">
    <source>
        <dbReference type="Proteomes" id="UP000791080"/>
    </source>
</evidence>
<sequence length="110" mass="12243">MVADRRTGSGRPLVDADTRHVSSMWSARVRRRTGVHSGSPGPTPSARRRMGRPPPVVVRPRESSALSRGECSELRPPRVIMAALPRDGSTTSSPHPTFTTFEWFQATHWR</sequence>
<protein>
    <submittedName>
        <fullName evidence="2">Uncharacterized protein</fullName>
    </submittedName>
</protein>
<dbReference type="EMBL" id="AUBJ02000001">
    <property type="protein sequence ID" value="MCP2334574.1"/>
    <property type="molecule type" value="Genomic_DNA"/>
</dbReference>
<accession>A0ABT1JQY1</accession>
<gene>
    <name evidence="2" type="ORF">G443_004844</name>
</gene>
<evidence type="ECO:0000256" key="1">
    <source>
        <dbReference type="SAM" id="MobiDB-lite"/>
    </source>
</evidence>
<evidence type="ECO:0000313" key="2">
    <source>
        <dbReference type="EMBL" id="MCP2334574.1"/>
    </source>
</evidence>
<keyword evidence="3" id="KW-1185">Reference proteome</keyword>
<organism evidence="2 3">
    <name type="scientific">Actinoalloteichus caeruleus DSM 43889</name>
    <dbReference type="NCBI Taxonomy" id="1120930"/>
    <lineage>
        <taxon>Bacteria</taxon>
        <taxon>Bacillati</taxon>
        <taxon>Actinomycetota</taxon>
        <taxon>Actinomycetes</taxon>
        <taxon>Pseudonocardiales</taxon>
        <taxon>Pseudonocardiaceae</taxon>
        <taxon>Actinoalloteichus</taxon>
        <taxon>Actinoalloteichus cyanogriseus</taxon>
    </lineage>
</organism>
<reference evidence="2 3" key="1">
    <citation type="submission" date="2013-07" db="EMBL/GenBank/DDBJ databases">
        <authorList>
            <consortium name="DOE Joint Genome Institute"/>
            <person name="Reeve W."/>
            <person name="Huntemann M."/>
            <person name="Han J."/>
            <person name="Chen A."/>
            <person name="Kyrpides N."/>
            <person name="Mavromatis K."/>
            <person name="Markowitz V."/>
            <person name="Palaniappan K."/>
            <person name="Ivanova N."/>
            <person name="Schaumberg A."/>
            <person name="Pati A."/>
            <person name="Liolios K."/>
            <person name="Nordberg H.P."/>
            <person name="Cantor M.N."/>
            <person name="Hua S.X."/>
            <person name="Woyke T."/>
        </authorList>
    </citation>
    <scope>NUCLEOTIDE SEQUENCE [LARGE SCALE GENOMIC DNA]</scope>
    <source>
        <strain evidence="2 3">DSM 43889</strain>
    </source>
</reference>
<reference evidence="2 3" key="2">
    <citation type="submission" date="2022-06" db="EMBL/GenBank/DDBJ databases">
        <title>Genomic Encyclopedia of Type Strains, Phase I: the one thousand microbial genomes (KMG-I) project.</title>
        <authorList>
            <person name="Kyrpides N."/>
        </authorList>
    </citation>
    <scope>NUCLEOTIDE SEQUENCE [LARGE SCALE GENOMIC DNA]</scope>
    <source>
        <strain evidence="2 3">DSM 43889</strain>
    </source>
</reference>
<feature type="region of interest" description="Disordered" evidence="1">
    <location>
        <begin position="24"/>
        <end position="72"/>
    </location>
</feature>
<proteinExistence type="predicted"/>
<name>A0ABT1JQY1_ACTCY</name>